<dbReference type="AlphaFoldDB" id="H5TMR9"/>
<organism evidence="2 3">
    <name type="scientific">Gordonia otitidis (strain DSM 44809 / CCUG 52243 / JCM 12355 / NBRC 100426 / IFM 10032)</name>
    <dbReference type="NCBI Taxonomy" id="1108044"/>
    <lineage>
        <taxon>Bacteria</taxon>
        <taxon>Bacillati</taxon>
        <taxon>Actinomycetota</taxon>
        <taxon>Actinomycetes</taxon>
        <taxon>Mycobacteriales</taxon>
        <taxon>Gordoniaceae</taxon>
        <taxon>Gordonia</taxon>
    </lineage>
</organism>
<sequence>MVRAIRVVWIVASVAAAAYAMYCGFIQVGEVTLGCSKGGELSVYDARPGATCEDSVFTALGPRRPVVLGLLLMTPPLIAAWALRIWVSWLVVPAMAVLIFVGIARWADFWLLLSFGALPLLVVSIVVALAHLVVRAHTDSRRARDEATGSLH</sequence>
<keyword evidence="1" id="KW-0812">Transmembrane</keyword>
<comment type="caution">
    <text evidence="2">The sequence shown here is derived from an EMBL/GenBank/DDBJ whole genome shotgun (WGS) entry which is preliminary data.</text>
</comment>
<dbReference type="EMBL" id="BAFB01000121">
    <property type="protein sequence ID" value="GAB34777.1"/>
    <property type="molecule type" value="Genomic_DNA"/>
</dbReference>
<feature type="transmembrane region" description="Helical" evidence="1">
    <location>
        <begin position="113"/>
        <end position="134"/>
    </location>
</feature>
<dbReference type="Proteomes" id="UP000005038">
    <property type="component" value="Unassembled WGS sequence"/>
</dbReference>
<keyword evidence="1" id="KW-1133">Transmembrane helix</keyword>
<keyword evidence="1" id="KW-0472">Membrane</keyword>
<feature type="transmembrane region" description="Helical" evidence="1">
    <location>
        <begin position="90"/>
        <end position="107"/>
    </location>
</feature>
<accession>H5TMR9</accession>
<dbReference type="STRING" id="1108044.GOOTI_121_00590"/>
<protein>
    <submittedName>
        <fullName evidence="2">Uncharacterized protein</fullName>
    </submittedName>
</protein>
<feature type="transmembrane region" description="Helical" evidence="1">
    <location>
        <begin position="7"/>
        <end position="28"/>
    </location>
</feature>
<evidence type="ECO:0000313" key="3">
    <source>
        <dbReference type="Proteomes" id="UP000005038"/>
    </source>
</evidence>
<evidence type="ECO:0000256" key="1">
    <source>
        <dbReference type="SAM" id="Phobius"/>
    </source>
</evidence>
<feature type="non-terminal residue" evidence="2">
    <location>
        <position position="152"/>
    </location>
</feature>
<proteinExistence type="predicted"/>
<gene>
    <name evidence="2" type="ORF">GOOTI_121_00590</name>
</gene>
<evidence type="ECO:0000313" key="2">
    <source>
        <dbReference type="EMBL" id="GAB34777.1"/>
    </source>
</evidence>
<feature type="transmembrane region" description="Helical" evidence="1">
    <location>
        <begin position="66"/>
        <end position="83"/>
    </location>
</feature>
<keyword evidence="3" id="KW-1185">Reference proteome</keyword>
<reference evidence="2" key="1">
    <citation type="submission" date="2012-02" db="EMBL/GenBank/DDBJ databases">
        <title>Whole genome shotgun sequence of Gordonia otitidis NBRC 100426.</title>
        <authorList>
            <person name="Yoshida I."/>
            <person name="Hosoyama A."/>
            <person name="Tsuchikane K."/>
            <person name="Katsumata H."/>
            <person name="Yamazaki S."/>
            <person name="Fujita N."/>
        </authorList>
    </citation>
    <scope>NUCLEOTIDE SEQUENCE [LARGE SCALE GENOMIC DNA]</scope>
    <source>
        <strain evidence="2">NBRC 100426</strain>
    </source>
</reference>
<name>H5TMR9_GORO1</name>